<keyword evidence="1" id="KW-1185">Reference proteome</keyword>
<organism evidence="1 2">
    <name type="scientific">Romanomermis culicivorax</name>
    <name type="common">Nematode worm</name>
    <dbReference type="NCBI Taxonomy" id="13658"/>
    <lineage>
        <taxon>Eukaryota</taxon>
        <taxon>Metazoa</taxon>
        <taxon>Ecdysozoa</taxon>
        <taxon>Nematoda</taxon>
        <taxon>Enoplea</taxon>
        <taxon>Dorylaimia</taxon>
        <taxon>Mermithida</taxon>
        <taxon>Mermithoidea</taxon>
        <taxon>Mermithidae</taxon>
        <taxon>Romanomermis</taxon>
    </lineage>
</organism>
<name>A0A915KRL3_ROMCU</name>
<protein>
    <submittedName>
        <fullName evidence="2">Uncharacterized protein</fullName>
    </submittedName>
</protein>
<dbReference type="Proteomes" id="UP000887565">
    <property type="component" value="Unplaced"/>
</dbReference>
<sequence>MRTPAFGTEIGGFGPIGALGSRTIGQK</sequence>
<reference evidence="2" key="1">
    <citation type="submission" date="2022-11" db="UniProtKB">
        <authorList>
            <consortium name="WormBaseParasite"/>
        </authorList>
    </citation>
    <scope>IDENTIFICATION</scope>
</reference>
<proteinExistence type="predicted"/>
<evidence type="ECO:0000313" key="2">
    <source>
        <dbReference type="WBParaSite" id="nRc.2.0.1.t41529-RA"/>
    </source>
</evidence>
<dbReference type="AlphaFoldDB" id="A0A915KRL3"/>
<dbReference type="WBParaSite" id="nRc.2.0.1.t41529-RA">
    <property type="protein sequence ID" value="nRc.2.0.1.t41529-RA"/>
    <property type="gene ID" value="nRc.2.0.1.g41529"/>
</dbReference>
<evidence type="ECO:0000313" key="1">
    <source>
        <dbReference type="Proteomes" id="UP000887565"/>
    </source>
</evidence>
<accession>A0A915KRL3</accession>